<feature type="transmembrane region" description="Helical" evidence="8">
    <location>
        <begin position="237"/>
        <end position="259"/>
    </location>
</feature>
<keyword evidence="4" id="KW-1003">Cell membrane</keyword>
<dbReference type="EMBL" id="JALIDZ010000011">
    <property type="protein sequence ID" value="MCT8974177.1"/>
    <property type="molecule type" value="Genomic_DNA"/>
</dbReference>
<evidence type="ECO:0000313" key="11">
    <source>
        <dbReference type="Proteomes" id="UP001320898"/>
    </source>
</evidence>
<keyword evidence="7 8" id="KW-0472">Membrane</keyword>
<dbReference type="PANTHER" id="PTHR42929:SF5">
    <property type="entry name" value="ABC TRANSPORTER PERMEASE PROTEIN"/>
    <property type="match status" value="1"/>
</dbReference>
<reference evidence="10 11" key="1">
    <citation type="submission" date="2022-04" db="EMBL/GenBank/DDBJ databases">
        <authorList>
            <person name="Ye Y.-Q."/>
            <person name="Du Z.-J."/>
        </authorList>
    </citation>
    <scope>NUCLEOTIDE SEQUENCE [LARGE SCALE GENOMIC DNA]</scope>
    <source>
        <strain evidence="10 11">A6E488</strain>
    </source>
</reference>
<evidence type="ECO:0000256" key="7">
    <source>
        <dbReference type="ARBA" id="ARBA00023136"/>
    </source>
</evidence>
<dbReference type="GO" id="GO:0005886">
    <property type="term" value="C:plasma membrane"/>
    <property type="evidence" value="ECO:0007669"/>
    <property type="project" value="UniProtKB-SubCell"/>
</dbReference>
<dbReference type="SUPFAM" id="SSF161098">
    <property type="entry name" value="MetI-like"/>
    <property type="match status" value="1"/>
</dbReference>
<feature type="transmembrane region" description="Helical" evidence="8">
    <location>
        <begin position="195"/>
        <end position="217"/>
    </location>
</feature>
<sequence>MIRRNWLFLPAFALLVGFFLLPSLDIVRSSLFDPNFTTEHFDRVIDRSIYTTIFWRTLQVSLVIALLAALVGYPVAYFISTRPRRTQFLLIFLIFVPLWMSILIRSYAWMVVLGRDGIINGALIGLGLTEEPVRMLFTTGAVYVAMLQILLPVQIVTCYGAMTEIDMDLIRAARVLGATPWQALRRVFIPLSLDGTLTGAIIVFMLSMGFFITPALIGSRQDLMLANLIETQVEQLNWGFASALGVLLLAGTIVTVALIRWIGGRLVRRIA</sequence>
<dbReference type="AlphaFoldDB" id="A0AAW5R1U7"/>
<feature type="transmembrane region" description="Helical" evidence="8">
    <location>
        <begin position="53"/>
        <end position="76"/>
    </location>
</feature>
<dbReference type="PROSITE" id="PS50928">
    <property type="entry name" value="ABC_TM1"/>
    <property type="match status" value="1"/>
</dbReference>
<dbReference type="Pfam" id="PF00528">
    <property type="entry name" value="BPD_transp_1"/>
    <property type="match status" value="1"/>
</dbReference>
<name>A0AAW5R1U7_9HYPH</name>
<feature type="transmembrane region" description="Helical" evidence="8">
    <location>
        <begin position="141"/>
        <end position="162"/>
    </location>
</feature>
<dbReference type="PANTHER" id="PTHR42929">
    <property type="entry name" value="INNER MEMBRANE ABC TRANSPORTER PERMEASE PROTEIN YDCU-RELATED-RELATED"/>
    <property type="match status" value="1"/>
</dbReference>
<evidence type="ECO:0000256" key="5">
    <source>
        <dbReference type="ARBA" id="ARBA00022692"/>
    </source>
</evidence>
<dbReference type="RefSeq" id="WP_261617764.1">
    <property type="nucleotide sequence ID" value="NZ_JALIDZ010000011.1"/>
</dbReference>
<keyword evidence="5 8" id="KW-0812">Transmembrane</keyword>
<dbReference type="InterPro" id="IPR000515">
    <property type="entry name" value="MetI-like"/>
</dbReference>
<dbReference type="Proteomes" id="UP001320898">
    <property type="component" value="Unassembled WGS sequence"/>
</dbReference>
<keyword evidence="3 8" id="KW-0813">Transport</keyword>
<evidence type="ECO:0000256" key="2">
    <source>
        <dbReference type="ARBA" id="ARBA00007069"/>
    </source>
</evidence>
<gene>
    <name evidence="10" type="ORF">MUB46_20115</name>
</gene>
<dbReference type="GO" id="GO:0055085">
    <property type="term" value="P:transmembrane transport"/>
    <property type="evidence" value="ECO:0007669"/>
    <property type="project" value="InterPro"/>
</dbReference>
<keyword evidence="11" id="KW-1185">Reference proteome</keyword>
<feature type="domain" description="ABC transmembrane type-1" evidence="9">
    <location>
        <begin position="54"/>
        <end position="259"/>
    </location>
</feature>
<accession>A0AAW5R1U7</accession>
<protein>
    <submittedName>
        <fullName evidence="10">ABC transporter permease</fullName>
    </submittedName>
</protein>
<evidence type="ECO:0000256" key="1">
    <source>
        <dbReference type="ARBA" id="ARBA00004651"/>
    </source>
</evidence>
<evidence type="ECO:0000256" key="8">
    <source>
        <dbReference type="RuleBase" id="RU363032"/>
    </source>
</evidence>
<evidence type="ECO:0000256" key="3">
    <source>
        <dbReference type="ARBA" id="ARBA00022448"/>
    </source>
</evidence>
<comment type="similarity">
    <text evidence="2">Belongs to the binding-protein-dependent transport system permease family. CysTW subfamily.</text>
</comment>
<feature type="transmembrane region" description="Helical" evidence="8">
    <location>
        <begin position="88"/>
        <end position="108"/>
    </location>
</feature>
<evidence type="ECO:0000256" key="6">
    <source>
        <dbReference type="ARBA" id="ARBA00022989"/>
    </source>
</evidence>
<proteinExistence type="inferred from homology"/>
<organism evidence="10 11">
    <name type="scientific">Microbaculum marinisediminis</name>
    <dbReference type="NCBI Taxonomy" id="2931392"/>
    <lineage>
        <taxon>Bacteria</taxon>
        <taxon>Pseudomonadati</taxon>
        <taxon>Pseudomonadota</taxon>
        <taxon>Alphaproteobacteria</taxon>
        <taxon>Hyphomicrobiales</taxon>
        <taxon>Tepidamorphaceae</taxon>
        <taxon>Microbaculum</taxon>
    </lineage>
</organism>
<evidence type="ECO:0000256" key="4">
    <source>
        <dbReference type="ARBA" id="ARBA00022475"/>
    </source>
</evidence>
<comment type="caution">
    <text evidence="10">The sequence shown here is derived from an EMBL/GenBank/DDBJ whole genome shotgun (WGS) entry which is preliminary data.</text>
</comment>
<dbReference type="Gene3D" id="1.10.3720.10">
    <property type="entry name" value="MetI-like"/>
    <property type="match status" value="1"/>
</dbReference>
<evidence type="ECO:0000313" key="10">
    <source>
        <dbReference type="EMBL" id="MCT8974177.1"/>
    </source>
</evidence>
<keyword evidence="6 8" id="KW-1133">Transmembrane helix</keyword>
<evidence type="ECO:0000259" key="9">
    <source>
        <dbReference type="PROSITE" id="PS50928"/>
    </source>
</evidence>
<dbReference type="CDD" id="cd06261">
    <property type="entry name" value="TM_PBP2"/>
    <property type="match status" value="1"/>
</dbReference>
<comment type="subcellular location">
    <subcellularLocation>
        <location evidence="1 8">Cell membrane</location>
        <topology evidence="1 8">Multi-pass membrane protein</topology>
    </subcellularLocation>
</comment>
<dbReference type="InterPro" id="IPR035906">
    <property type="entry name" value="MetI-like_sf"/>
</dbReference>